<name>A0A1I1XMR5_9FIRM</name>
<dbReference type="RefSeq" id="WP_093912517.1">
    <property type="nucleotide sequence ID" value="NZ_FONL01000001.1"/>
</dbReference>
<dbReference type="SMART" id="SM00564">
    <property type="entry name" value="PQQ"/>
    <property type="match status" value="4"/>
</dbReference>
<gene>
    <name evidence="2" type="ORF">SAMN05216245_101342</name>
</gene>
<dbReference type="AlphaFoldDB" id="A0A1I1XMR5"/>
<reference evidence="2 3" key="1">
    <citation type="submission" date="2016-10" db="EMBL/GenBank/DDBJ databases">
        <authorList>
            <person name="de Groot N.N."/>
        </authorList>
    </citation>
    <scope>NUCLEOTIDE SEQUENCE [LARGE SCALE GENOMIC DNA]</scope>
    <source>
        <strain evidence="2 3">DSM 9236</strain>
    </source>
</reference>
<dbReference type="Proteomes" id="UP000198896">
    <property type="component" value="Unassembled WGS sequence"/>
</dbReference>
<dbReference type="STRING" id="1123323.SAMN05216245_101342"/>
<feature type="domain" description="Pyrrolo-quinoline quinone repeat" evidence="1">
    <location>
        <begin position="68"/>
        <end position="202"/>
    </location>
</feature>
<dbReference type="InterPro" id="IPR018391">
    <property type="entry name" value="PQQ_b-propeller_rpt"/>
</dbReference>
<proteinExistence type="predicted"/>
<accession>A0A1I1XMR5</accession>
<protein>
    <submittedName>
        <fullName evidence="2">PQQ enzyme repeat-containing protein</fullName>
    </submittedName>
</protein>
<dbReference type="PROSITE" id="PS51257">
    <property type="entry name" value="PROKAR_LIPOPROTEIN"/>
    <property type="match status" value="1"/>
</dbReference>
<evidence type="ECO:0000259" key="1">
    <source>
        <dbReference type="Pfam" id="PF13360"/>
    </source>
</evidence>
<dbReference type="PANTHER" id="PTHR34512:SF30">
    <property type="entry name" value="OUTER MEMBRANE PROTEIN ASSEMBLY FACTOR BAMB"/>
    <property type="match status" value="1"/>
</dbReference>
<dbReference type="InterPro" id="IPR015943">
    <property type="entry name" value="WD40/YVTN_repeat-like_dom_sf"/>
</dbReference>
<organism evidence="2 3">
    <name type="scientific">Succiniclasticum ruminis DSM 9236</name>
    <dbReference type="NCBI Taxonomy" id="1123323"/>
    <lineage>
        <taxon>Bacteria</taxon>
        <taxon>Bacillati</taxon>
        <taxon>Bacillota</taxon>
        <taxon>Negativicutes</taxon>
        <taxon>Acidaminococcales</taxon>
        <taxon>Acidaminococcaceae</taxon>
        <taxon>Succiniclasticum</taxon>
    </lineage>
</organism>
<sequence>MGKKIKSLLILFLFALSCCALFWLTGSRTPWTVFQSVRGKDGVSVFLGDIPAENYDRMGFTRAQILYVGAEDAWLVGTDKGELFLFDMTGKQLWKRSLGIGKLVSLAVTGDGKLAYVGEHSADGNLYAVNVHTGDIEWKHKAADYIGVDSQNRSLPAPVHIAVDKAGNAFVNMYRFVMNKDGRRGYNGRMIALDPQGKFLWKFPKDETIDSWINWCDVSDGTERVVIATSAYDFHPDMKYKKTLYIIDKHDGSVLNETFVDPVKPFNNTVLRGSPTFSADGEYLAGTGSDGRGFLFDKNGKIVWWRFLSKPAKVDGSWINASGRDGYIRPEGVIFSTINTFNRENWQLPTPVEHPSNNSLFVFKLDGTYRYQYRALGTIENIDFASEKLAACSVGRNVRTHDYSAHGALLLNLENGKKERFFHTEGPCQAAAISHDGKKMAGVEAPAMTPEGKLIGSYRLHIWDLRTGS</sequence>
<dbReference type="PANTHER" id="PTHR34512">
    <property type="entry name" value="CELL SURFACE PROTEIN"/>
    <property type="match status" value="1"/>
</dbReference>
<keyword evidence="3" id="KW-1185">Reference proteome</keyword>
<dbReference type="Gene3D" id="2.130.10.10">
    <property type="entry name" value="YVTN repeat-like/Quinoprotein amine dehydrogenase"/>
    <property type="match status" value="1"/>
</dbReference>
<dbReference type="SUPFAM" id="SSF50998">
    <property type="entry name" value="Quinoprotein alcohol dehydrogenase-like"/>
    <property type="match status" value="1"/>
</dbReference>
<dbReference type="Pfam" id="PF13360">
    <property type="entry name" value="PQQ_2"/>
    <property type="match status" value="1"/>
</dbReference>
<evidence type="ECO:0000313" key="3">
    <source>
        <dbReference type="Proteomes" id="UP000198896"/>
    </source>
</evidence>
<dbReference type="InterPro" id="IPR011047">
    <property type="entry name" value="Quinoprotein_ADH-like_sf"/>
</dbReference>
<evidence type="ECO:0000313" key="2">
    <source>
        <dbReference type="EMBL" id="SFE08655.1"/>
    </source>
</evidence>
<dbReference type="InterPro" id="IPR002372">
    <property type="entry name" value="PQQ_rpt_dom"/>
</dbReference>
<dbReference type="EMBL" id="FONL01000001">
    <property type="protein sequence ID" value="SFE08655.1"/>
    <property type="molecule type" value="Genomic_DNA"/>
</dbReference>
<dbReference type="OrthoDB" id="9762291at2"/>